<reference evidence="12" key="1">
    <citation type="submission" date="2009-10" db="EMBL/GenBank/DDBJ databases">
        <title>Diversity of trophic interactions inside an arsenic-rich microbial ecosystem.</title>
        <authorList>
            <person name="Bertin P.N."/>
            <person name="Heinrich-Salmeron A."/>
            <person name="Pelletier E."/>
            <person name="Goulhen-Chollet F."/>
            <person name="Arsene-Ploetze F."/>
            <person name="Gallien S."/>
            <person name="Calteau A."/>
            <person name="Vallenet D."/>
            <person name="Casiot C."/>
            <person name="Chane-Woon-Ming B."/>
            <person name="Giloteaux L."/>
            <person name="Barakat M."/>
            <person name="Bonnefoy V."/>
            <person name="Bruneel O."/>
            <person name="Chandler M."/>
            <person name="Cleiss J."/>
            <person name="Duran R."/>
            <person name="Elbaz-Poulichet F."/>
            <person name="Fonknechten N."/>
            <person name="Lauga B."/>
            <person name="Mornico D."/>
            <person name="Ortet P."/>
            <person name="Schaeffer C."/>
            <person name="Siguier P."/>
            <person name="Alexander Thil Smith A."/>
            <person name="Van Dorsselaer A."/>
            <person name="Weissenbach J."/>
            <person name="Medigue C."/>
            <person name="Le Paslier D."/>
        </authorList>
    </citation>
    <scope>NUCLEOTIDE SEQUENCE</scope>
</reference>
<dbReference type="PANTHER" id="PTHR11059">
    <property type="entry name" value="DNA REPAIR PROTEIN RECN"/>
    <property type="match status" value="1"/>
</dbReference>
<name>E6PIH6_9ZZZZ</name>
<comment type="function">
    <text evidence="1">May be involved in recombinational repair of damaged DNA.</text>
</comment>
<evidence type="ECO:0000256" key="10">
    <source>
        <dbReference type="SAM" id="MobiDB-lite"/>
    </source>
</evidence>
<dbReference type="Gene3D" id="3.40.50.300">
    <property type="entry name" value="P-loop containing nucleotide triphosphate hydrolases"/>
    <property type="match status" value="2"/>
</dbReference>
<keyword evidence="6" id="KW-0067">ATP-binding</keyword>
<dbReference type="GO" id="GO:0006310">
    <property type="term" value="P:DNA recombination"/>
    <property type="evidence" value="ECO:0007669"/>
    <property type="project" value="InterPro"/>
</dbReference>
<feature type="domain" description="RecF/RecN/SMC N-terminal" evidence="11">
    <location>
        <begin position="1"/>
        <end position="504"/>
    </location>
</feature>
<keyword evidence="4" id="KW-0547">Nucleotide-binding</keyword>
<evidence type="ECO:0000259" key="11">
    <source>
        <dbReference type="Pfam" id="PF02463"/>
    </source>
</evidence>
<evidence type="ECO:0000256" key="2">
    <source>
        <dbReference type="ARBA" id="ARBA00009441"/>
    </source>
</evidence>
<dbReference type="AlphaFoldDB" id="E6PIH6"/>
<dbReference type="GO" id="GO:0006281">
    <property type="term" value="P:DNA repair"/>
    <property type="evidence" value="ECO:0007669"/>
    <property type="project" value="UniProtKB-KW"/>
</dbReference>
<evidence type="ECO:0000256" key="7">
    <source>
        <dbReference type="ARBA" id="ARBA00023204"/>
    </source>
</evidence>
<dbReference type="InterPro" id="IPR003395">
    <property type="entry name" value="RecF/RecN/SMC_N"/>
</dbReference>
<feature type="compositionally biased region" description="Basic residues" evidence="10">
    <location>
        <begin position="569"/>
        <end position="578"/>
    </location>
</feature>
<evidence type="ECO:0000256" key="4">
    <source>
        <dbReference type="ARBA" id="ARBA00022741"/>
    </source>
</evidence>
<protein>
    <recommendedName>
        <fullName evidence="3">DNA repair protein RecN</fullName>
    </recommendedName>
    <alternativeName>
        <fullName evidence="8">Recombination protein N</fullName>
    </alternativeName>
</protein>
<keyword evidence="5" id="KW-0227">DNA damage</keyword>
<evidence type="ECO:0000256" key="8">
    <source>
        <dbReference type="ARBA" id="ARBA00033408"/>
    </source>
</evidence>
<feature type="region of interest" description="Disordered" evidence="10">
    <location>
        <begin position="558"/>
        <end position="578"/>
    </location>
</feature>
<evidence type="ECO:0000256" key="1">
    <source>
        <dbReference type="ARBA" id="ARBA00003618"/>
    </source>
</evidence>
<dbReference type="Pfam" id="PF02463">
    <property type="entry name" value="SMC_N"/>
    <property type="match status" value="1"/>
</dbReference>
<dbReference type="PIRSF" id="PIRSF003128">
    <property type="entry name" value="RecN"/>
    <property type="match status" value="1"/>
</dbReference>
<dbReference type="InterPro" id="IPR004604">
    <property type="entry name" value="DNA_recomb/repair_RecN"/>
</dbReference>
<keyword evidence="9" id="KW-0175">Coiled coil</keyword>
<dbReference type="GO" id="GO:0005524">
    <property type="term" value="F:ATP binding"/>
    <property type="evidence" value="ECO:0007669"/>
    <property type="project" value="UniProtKB-KW"/>
</dbReference>
<accession>E6PIH6</accession>
<dbReference type="EMBL" id="CABL01000019">
    <property type="protein sequence ID" value="CBH76266.1"/>
    <property type="molecule type" value="Genomic_DNA"/>
</dbReference>
<organism evidence="12">
    <name type="scientific">mine drainage metagenome</name>
    <dbReference type="NCBI Taxonomy" id="410659"/>
    <lineage>
        <taxon>unclassified sequences</taxon>
        <taxon>metagenomes</taxon>
        <taxon>ecological metagenomes</taxon>
    </lineage>
</organism>
<evidence type="ECO:0000256" key="6">
    <source>
        <dbReference type="ARBA" id="ARBA00022840"/>
    </source>
</evidence>
<proteinExistence type="inferred from homology"/>
<keyword evidence="7" id="KW-0234">DNA repair</keyword>
<feature type="coiled-coil region" evidence="9">
    <location>
        <begin position="331"/>
        <end position="365"/>
    </location>
</feature>
<dbReference type="InterPro" id="IPR027417">
    <property type="entry name" value="P-loop_NTPase"/>
</dbReference>
<evidence type="ECO:0000313" key="12">
    <source>
        <dbReference type="EMBL" id="CBH76266.1"/>
    </source>
</evidence>
<dbReference type="GO" id="GO:0043590">
    <property type="term" value="C:bacterial nucleoid"/>
    <property type="evidence" value="ECO:0007669"/>
    <property type="project" value="TreeGrafter"/>
</dbReference>
<gene>
    <name evidence="12" type="ORF">CARN1_0746</name>
</gene>
<comment type="caution">
    <text evidence="12">The sequence shown here is derived from an EMBL/GenBank/DDBJ whole genome shotgun (WGS) entry which is preliminary data.</text>
</comment>
<dbReference type="NCBIfam" id="TIGR00634">
    <property type="entry name" value="recN"/>
    <property type="match status" value="1"/>
</dbReference>
<dbReference type="GO" id="GO:0009432">
    <property type="term" value="P:SOS response"/>
    <property type="evidence" value="ECO:0007669"/>
    <property type="project" value="TreeGrafter"/>
</dbReference>
<evidence type="ECO:0000256" key="3">
    <source>
        <dbReference type="ARBA" id="ARBA00021315"/>
    </source>
</evidence>
<sequence>MLRSLRIENFALIRSAEVEFGAGLTAFTGETGSGKSMLLGALSFACGMRNDSESIARPNERTLVTLRLDADPELLSWLAERGYEIDEDEEIALEREISRSGKSAARICGRSASLATLRELGREIVDIVGQHEAQRLTAASFQRTLLDRFGGAPSLDAAAAVADAYRALQEARDRYAALDSARRTQHEREAFLRDALAALAALRPQPGEYASMRERRSLLAHGERIAGALRAAHEALRGEEESADRAIGSADAALRSVASLAPEIAGLASRVEALQGELVDVALELDRSLERLERAPGELESLESRAAEFERIARLYGNGEPDALGARWEELREASDLLESGEERLAAARENERAAEGALAAADERLRATRRDAARRLCASVEAEFAALSLAGARFGVAFEARGEIGAQGSERTIFTFSANVGEPERALAKIASGGERSRVLLALVLALAAVRRGASYVFDEVDAGIGGAVAAAVGERLARLASDAQVICVTHLAQIAVHARAQVVLEKVAIGDTAAIALCPVDAPSERESEIARMLSGEPHRQALEHAREMIARAAEFREFGGSSGRSSRPRRPASRS</sequence>
<dbReference type="PANTHER" id="PTHR11059:SF0">
    <property type="entry name" value="DNA REPAIR PROTEIN RECN"/>
    <property type="match status" value="1"/>
</dbReference>
<comment type="similarity">
    <text evidence="2">Belongs to the RecN family.</text>
</comment>
<dbReference type="SUPFAM" id="SSF52540">
    <property type="entry name" value="P-loop containing nucleoside triphosphate hydrolases"/>
    <property type="match status" value="1"/>
</dbReference>
<evidence type="ECO:0000256" key="5">
    <source>
        <dbReference type="ARBA" id="ARBA00022763"/>
    </source>
</evidence>
<evidence type="ECO:0000256" key="9">
    <source>
        <dbReference type="SAM" id="Coils"/>
    </source>
</evidence>